<feature type="compositionally biased region" description="Basic and acidic residues" evidence="1">
    <location>
        <begin position="77"/>
        <end position="90"/>
    </location>
</feature>
<dbReference type="Proteomes" id="UP000002630">
    <property type="component" value="Linkage Group LG22"/>
</dbReference>
<dbReference type="GO" id="GO:0030681">
    <property type="term" value="C:multimeric ribonuclease P complex"/>
    <property type="evidence" value="ECO:0007669"/>
    <property type="project" value="TreeGrafter"/>
</dbReference>
<feature type="compositionally biased region" description="Polar residues" evidence="1">
    <location>
        <begin position="30"/>
        <end position="42"/>
    </location>
</feature>
<feature type="compositionally biased region" description="Low complexity" evidence="1">
    <location>
        <begin position="275"/>
        <end position="290"/>
    </location>
</feature>
<dbReference type="PANTHER" id="PTHR15396">
    <property type="entry name" value="RIBONUCLEASE P PROTEIN SUBUNIT P40"/>
    <property type="match status" value="1"/>
</dbReference>
<feature type="region of interest" description="Disordered" evidence="1">
    <location>
        <begin position="16"/>
        <end position="47"/>
    </location>
</feature>
<dbReference type="GO" id="GO:0004526">
    <property type="term" value="F:ribonuclease P activity"/>
    <property type="evidence" value="ECO:0007669"/>
    <property type="project" value="TreeGrafter"/>
</dbReference>
<dbReference type="EMBL" id="FN649747">
    <property type="protein sequence ID" value="CBN77262.1"/>
    <property type="molecule type" value="Genomic_DNA"/>
</dbReference>
<protein>
    <submittedName>
        <fullName evidence="2">Uncharacterized protein</fullName>
    </submittedName>
</protein>
<dbReference type="GO" id="GO:0000171">
    <property type="term" value="F:ribonuclease MRP activity"/>
    <property type="evidence" value="ECO:0007669"/>
    <property type="project" value="TreeGrafter"/>
</dbReference>
<evidence type="ECO:0000313" key="3">
    <source>
        <dbReference type="Proteomes" id="UP000002630"/>
    </source>
</evidence>
<feature type="region of interest" description="Disordered" evidence="1">
    <location>
        <begin position="68"/>
        <end position="90"/>
    </location>
</feature>
<feature type="compositionally biased region" description="Basic residues" evidence="1">
    <location>
        <begin position="372"/>
        <end position="381"/>
    </location>
</feature>
<evidence type="ECO:0000313" key="2">
    <source>
        <dbReference type="EMBL" id="CBN77262.1"/>
    </source>
</evidence>
<dbReference type="GO" id="GO:0001682">
    <property type="term" value="P:tRNA 5'-leader removal"/>
    <property type="evidence" value="ECO:0007669"/>
    <property type="project" value="InterPro"/>
</dbReference>
<dbReference type="InParanoid" id="D8LNA5"/>
<dbReference type="EMBL" id="FN648641">
    <property type="protein sequence ID" value="CBN77262.1"/>
    <property type="molecule type" value="Genomic_DNA"/>
</dbReference>
<organism evidence="2 3">
    <name type="scientific">Ectocarpus siliculosus</name>
    <name type="common">Brown alga</name>
    <name type="synonym">Conferva siliculosa</name>
    <dbReference type="NCBI Taxonomy" id="2880"/>
    <lineage>
        <taxon>Eukaryota</taxon>
        <taxon>Sar</taxon>
        <taxon>Stramenopiles</taxon>
        <taxon>Ochrophyta</taxon>
        <taxon>PX clade</taxon>
        <taxon>Phaeophyceae</taxon>
        <taxon>Ectocarpales</taxon>
        <taxon>Ectocarpaceae</taxon>
        <taxon>Ectocarpus</taxon>
    </lineage>
</organism>
<dbReference type="InterPro" id="IPR013893">
    <property type="entry name" value="RNase_P_Rpp40"/>
</dbReference>
<feature type="region of interest" description="Disordered" evidence="1">
    <location>
        <begin position="365"/>
        <end position="423"/>
    </location>
</feature>
<dbReference type="GO" id="GO:0000447">
    <property type="term" value="P:endonucleolytic cleavage in ITS1 to separate SSU-rRNA from 5.8S rRNA and LSU-rRNA from tricistronic rRNA transcript (SSU-rRNA, 5.8S rRNA, LSU-rRNA)"/>
    <property type="evidence" value="ECO:0007669"/>
    <property type="project" value="TreeGrafter"/>
</dbReference>
<dbReference type="GO" id="GO:0000172">
    <property type="term" value="C:ribonuclease MRP complex"/>
    <property type="evidence" value="ECO:0007669"/>
    <property type="project" value="TreeGrafter"/>
</dbReference>
<feature type="compositionally biased region" description="Basic residues" evidence="1">
    <location>
        <begin position="575"/>
        <end position="584"/>
    </location>
</feature>
<accession>D8LNA5</accession>
<dbReference type="PANTHER" id="PTHR15396:SF1">
    <property type="entry name" value="RIBONUCLEASE P PROTEIN SUBUNIT P40"/>
    <property type="match status" value="1"/>
</dbReference>
<dbReference type="STRING" id="2880.D8LNA5"/>
<feature type="region of interest" description="Disordered" evidence="1">
    <location>
        <begin position="269"/>
        <end position="325"/>
    </location>
</feature>
<name>D8LNA5_ECTSI</name>
<gene>
    <name evidence="2" type="ORF">Esi_0044_0016</name>
</gene>
<evidence type="ECO:0000256" key="1">
    <source>
        <dbReference type="SAM" id="MobiDB-lite"/>
    </source>
</evidence>
<feature type="region of interest" description="Disordered" evidence="1">
    <location>
        <begin position="565"/>
        <end position="591"/>
    </location>
</feature>
<reference evidence="2 3" key="1">
    <citation type="journal article" date="2010" name="Nature">
        <title>The Ectocarpus genome and the independent evolution of multicellularity in brown algae.</title>
        <authorList>
            <person name="Cock J.M."/>
            <person name="Sterck L."/>
            <person name="Rouze P."/>
            <person name="Scornet D."/>
            <person name="Allen A.E."/>
            <person name="Amoutzias G."/>
            <person name="Anthouard V."/>
            <person name="Artiguenave F."/>
            <person name="Aury J.M."/>
            <person name="Badger J.H."/>
            <person name="Beszteri B."/>
            <person name="Billiau K."/>
            <person name="Bonnet E."/>
            <person name="Bothwell J.H."/>
            <person name="Bowler C."/>
            <person name="Boyen C."/>
            <person name="Brownlee C."/>
            <person name="Carrano C.J."/>
            <person name="Charrier B."/>
            <person name="Cho G.Y."/>
            <person name="Coelho S.M."/>
            <person name="Collen J."/>
            <person name="Corre E."/>
            <person name="Da Silva C."/>
            <person name="Delage L."/>
            <person name="Delaroque N."/>
            <person name="Dittami S.M."/>
            <person name="Doulbeau S."/>
            <person name="Elias M."/>
            <person name="Farnham G."/>
            <person name="Gachon C.M."/>
            <person name="Gschloessl B."/>
            <person name="Heesch S."/>
            <person name="Jabbari K."/>
            <person name="Jubin C."/>
            <person name="Kawai H."/>
            <person name="Kimura K."/>
            <person name="Kloareg B."/>
            <person name="Kupper F.C."/>
            <person name="Lang D."/>
            <person name="Le Bail A."/>
            <person name="Leblanc C."/>
            <person name="Lerouge P."/>
            <person name="Lohr M."/>
            <person name="Lopez P.J."/>
            <person name="Martens C."/>
            <person name="Maumus F."/>
            <person name="Michel G."/>
            <person name="Miranda-Saavedra D."/>
            <person name="Morales J."/>
            <person name="Moreau H."/>
            <person name="Motomura T."/>
            <person name="Nagasato C."/>
            <person name="Napoli C.A."/>
            <person name="Nelson D.R."/>
            <person name="Nyvall-Collen P."/>
            <person name="Peters A.F."/>
            <person name="Pommier C."/>
            <person name="Potin P."/>
            <person name="Poulain J."/>
            <person name="Quesneville H."/>
            <person name="Read B."/>
            <person name="Rensing S.A."/>
            <person name="Ritter A."/>
            <person name="Rousvoal S."/>
            <person name="Samanta M."/>
            <person name="Samson G."/>
            <person name="Schroeder D.C."/>
            <person name="Segurens B."/>
            <person name="Strittmatter M."/>
            <person name="Tonon T."/>
            <person name="Tregear J.W."/>
            <person name="Valentin K."/>
            <person name="von Dassow P."/>
            <person name="Yamagishi T."/>
            <person name="Van de Peer Y."/>
            <person name="Wincker P."/>
        </authorList>
    </citation>
    <scope>NUCLEOTIDE SEQUENCE [LARGE SCALE GENOMIC DNA]</scope>
    <source>
        <strain evidence="3">Ec32 / CCAP1310/4</strain>
    </source>
</reference>
<feature type="region of interest" description="Disordered" evidence="1">
    <location>
        <begin position="174"/>
        <end position="196"/>
    </location>
</feature>
<dbReference type="AlphaFoldDB" id="D8LNA5"/>
<dbReference type="Pfam" id="PF08584">
    <property type="entry name" value="Ribonuc_P_40"/>
    <property type="match status" value="2"/>
</dbReference>
<dbReference type="OrthoDB" id="63112at2759"/>
<feature type="compositionally biased region" description="Acidic residues" evidence="1">
    <location>
        <begin position="395"/>
        <end position="408"/>
    </location>
</feature>
<keyword evidence="3" id="KW-1185">Reference proteome</keyword>
<proteinExistence type="predicted"/>
<sequence>MWQDFSAHNTQRGDVTAVVWGAPGSPPATGESTGTVRPSSAAGSVDAEALTRGRRADTPFVQQCDLVFPLPDQDGESDGHDHGDTQEKQQKQLEMEKRAKAFVVRALGKTFYYRARGPLSALLREPFLRSYVLKRGFSALALNAPSDHGNSFAILPGGVLALSLDRESFQTLGLPGEAAPTRPNGKGKRAGAGAGSTGGSVGVLGGGAGGPDRYVSAVDLSAKSFRPGKPLHDRVLSCLSSCRWGNGDDGSAVDMVVYFCGSGGVGQGSGEGGEVAEAGSSGTSEASGQAPEGCGQGAAAVGGSRKGERAEGEQEGQQSQHCCRDITFPPGFSAERVDLAPDIRFFREACCPDLDFVGQGLAATAPTTPAQRVRRKGRKGIGAKAFNSTPTAENLVDDGDDGGSDDQFTDSRHPHLPPPLPSPPESAKCLLVLDMFEWLGAVSCGLDAAVRRSPSPPEPYLSKFETPRHLRYRSDRIVCRARLRGFLPPVAISRFVDAAGSAAAAVAAVASAEDSAADSRQHYESPQLLPVRRVVRDQGQQRPDGCSWGAVTSWPFRDAPRAYPGADAPCAGGQRSKRGGRKGRGGGGDAERCAKEWPVGGHGVYTVVACPGETAVAFVAAKCPGPGW</sequence>